<feature type="region of interest" description="Disordered" evidence="1">
    <location>
        <begin position="360"/>
        <end position="386"/>
    </location>
</feature>
<dbReference type="Proteomes" id="UP001341840">
    <property type="component" value="Unassembled WGS sequence"/>
</dbReference>
<feature type="compositionally biased region" description="Polar residues" evidence="1">
    <location>
        <begin position="212"/>
        <end position="225"/>
    </location>
</feature>
<gene>
    <name evidence="2" type="ORF">PIB30_018962</name>
</gene>
<reference evidence="2 3" key="1">
    <citation type="journal article" date="2023" name="Plants (Basel)">
        <title>Bridging the Gap: Combining Genomics and Transcriptomics Approaches to Understand Stylosanthes scabra, an Orphan Legume from the Brazilian Caatinga.</title>
        <authorList>
            <person name="Ferreira-Neto J.R.C."/>
            <person name="da Silva M.D."/>
            <person name="Binneck E."/>
            <person name="de Melo N.F."/>
            <person name="da Silva R.H."/>
            <person name="de Melo A.L.T.M."/>
            <person name="Pandolfi V."/>
            <person name="Bustamante F.O."/>
            <person name="Brasileiro-Vidal A.C."/>
            <person name="Benko-Iseppon A.M."/>
        </authorList>
    </citation>
    <scope>NUCLEOTIDE SEQUENCE [LARGE SCALE GENOMIC DNA]</scope>
    <source>
        <tissue evidence="2">Leaves</tissue>
    </source>
</reference>
<accession>A0ABU6Z9U2</accession>
<sequence length="386" mass="44316">MGIGCGPRINVTKGNGKRQSSGGLRLSLSLFLWATYRRIYQRKSCIFCLDGRICNESGAVKAIETMHNMILRGKRMFVEEARTRRDNKHVVEYGTRYQVVCESFSRDKFVQGAKVVHGRVWDSSVDLVMLFRGEVEEQEVKTGITKEILDEWKLVEVEQCPIYVTSMERYPLADITMLKYNEVEEDRVRTVLIEEVVNEWNFANAKIDSSNKESLSGQNSNWSESRSSDRTITWPCGGKNILMKRNEGAIVVETSPIDIESEVIKVKSGEQRACDSIGNSKDVESGGEWVPETVEEKRMLKPNDLGELESRIVARTTGLRNKENQPSRDLVENYGMKEFYKDKNFMSTLKEINKAQDLKRWQAKRREKARKCRPKMSKIRGSKGGW</sequence>
<dbReference type="EMBL" id="JASCZI010271918">
    <property type="protein sequence ID" value="MED6217568.1"/>
    <property type="molecule type" value="Genomic_DNA"/>
</dbReference>
<feature type="region of interest" description="Disordered" evidence="1">
    <location>
        <begin position="210"/>
        <end position="230"/>
    </location>
</feature>
<evidence type="ECO:0000313" key="3">
    <source>
        <dbReference type="Proteomes" id="UP001341840"/>
    </source>
</evidence>
<name>A0ABU6Z9U2_9FABA</name>
<protein>
    <submittedName>
        <fullName evidence="2">Uncharacterized protein</fullName>
    </submittedName>
</protein>
<proteinExistence type="predicted"/>
<keyword evidence="3" id="KW-1185">Reference proteome</keyword>
<feature type="region of interest" description="Disordered" evidence="1">
    <location>
        <begin position="1"/>
        <end position="21"/>
    </location>
</feature>
<evidence type="ECO:0000256" key="1">
    <source>
        <dbReference type="SAM" id="MobiDB-lite"/>
    </source>
</evidence>
<organism evidence="2 3">
    <name type="scientific">Stylosanthes scabra</name>
    <dbReference type="NCBI Taxonomy" id="79078"/>
    <lineage>
        <taxon>Eukaryota</taxon>
        <taxon>Viridiplantae</taxon>
        <taxon>Streptophyta</taxon>
        <taxon>Embryophyta</taxon>
        <taxon>Tracheophyta</taxon>
        <taxon>Spermatophyta</taxon>
        <taxon>Magnoliopsida</taxon>
        <taxon>eudicotyledons</taxon>
        <taxon>Gunneridae</taxon>
        <taxon>Pentapetalae</taxon>
        <taxon>rosids</taxon>
        <taxon>fabids</taxon>
        <taxon>Fabales</taxon>
        <taxon>Fabaceae</taxon>
        <taxon>Papilionoideae</taxon>
        <taxon>50 kb inversion clade</taxon>
        <taxon>dalbergioids sensu lato</taxon>
        <taxon>Dalbergieae</taxon>
        <taxon>Pterocarpus clade</taxon>
        <taxon>Stylosanthes</taxon>
    </lineage>
</organism>
<comment type="caution">
    <text evidence="2">The sequence shown here is derived from an EMBL/GenBank/DDBJ whole genome shotgun (WGS) entry which is preliminary data.</text>
</comment>
<feature type="compositionally biased region" description="Basic residues" evidence="1">
    <location>
        <begin position="361"/>
        <end position="386"/>
    </location>
</feature>
<evidence type="ECO:0000313" key="2">
    <source>
        <dbReference type="EMBL" id="MED6217568.1"/>
    </source>
</evidence>